<evidence type="ECO:0000313" key="2">
    <source>
        <dbReference type="EMBL" id="KAK1262169.1"/>
    </source>
</evidence>
<dbReference type="InterPro" id="IPR044824">
    <property type="entry name" value="MAIN-like"/>
</dbReference>
<keyword evidence="3" id="KW-1185">Reference proteome</keyword>
<proteinExistence type="predicted"/>
<dbReference type="Proteomes" id="UP001179952">
    <property type="component" value="Unassembled WGS sequence"/>
</dbReference>
<reference evidence="2" key="2">
    <citation type="submission" date="2023-06" db="EMBL/GenBank/DDBJ databases">
        <authorList>
            <person name="Ma L."/>
            <person name="Liu K.-W."/>
            <person name="Li Z."/>
            <person name="Hsiao Y.-Y."/>
            <person name="Qi Y."/>
            <person name="Fu T."/>
            <person name="Tang G."/>
            <person name="Zhang D."/>
            <person name="Sun W.-H."/>
            <person name="Liu D.-K."/>
            <person name="Li Y."/>
            <person name="Chen G.-Z."/>
            <person name="Liu X.-D."/>
            <person name="Liao X.-Y."/>
            <person name="Jiang Y.-T."/>
            <person name="Yu X."/>
            <person name="Hao Y."/>
            <person name="Huang J."/>
            <person name="Zhao X.-W."/>
            <person name="Ke S."/>
            <person name="Chen Y.-Y."/>
            <person name="Wu W.-L."/>
            <person name="Hsu J.-L."/>
            <person name="Lin Y.-F."/>
            <person name="Huang M.-D."/>
            <person name="Li C.-Y."/>
            <person name="Huang L."/>
            <person name="Wang Z.-W."/>
            <person name="Zhao X."/>
            <person name="Zhong W.-Y."/>
            <person name="Peng D.-H."/>
            <person name="Ahmad S."/>
            <person name="Lan S."/>
            <person name="Zhang J.-S."/>
            <person name="Tsai W.-C."/>
            <person name="Van De Peer Y."/>
            <person name="Liu Z.-J."/>
        </authorList>
    </citation>
    <scope>NUCLEOTIDE SEQUENCE</scope>
    <source>
        <strain evidence="2">SCP</strain>
        <tissue evidence="2">Leaves</tissue>
    </source>
</reference>
<dbReference type="EMBL" id="JAUJYN010000010">
    <property type="protein sequence ID" value="KAK1262169.1"/>
    <property type="molecule type" value="Genomic_DNA"/>
</dbReference>
<dbReference type="Pfam" id="PF10536">
    <property type="entry name" value="PMD"/>
    <property type="match status" value="1"/>
</dbReference>
<evidence type="ECO:0000313" key="3">
    <source>
        <dbReference type="Proteomes" id="UP001179952"/>
    </source>
</evidence>
<gene>
    <name evidence="2" type="ORF">QJS04_geneDACA021834</name>
</gene>
<comment type="caution">
    <text evidence="2">The sequence shown here is derived from an EMBL/GenBank/DDBJ whole genome shotgun (WGS) entry which is preliminary data.</text>
</comment>
<dbReference type="GO" id="GO:0010073">
    <property type="term" value="P:meristem maintenance"/>
    <property type="evidence" value="ECO:0007669"/>
    <property type="project" value="InterPro"/>
</dbReference>
<reference evidence="2" key="1">
    <citation type="journal article" date="2023" name="Nat. Commun.">
        <title>Diploid and tetraploid genomes of Acorus and the evolution of monocots.</title>
        <authorList>
            <person name="Ma L."/>
            <person name="Liu K.W."/>
            <person name="Li Z."/>
            <person name="Hsiao Y.Y."/>
            <person name="Qi Y."/>
            <person name="Fu T."/>
            <person name="Tang G.D."/>
            <person name="Zhang D."/>
            <person name="Sun W.H."/>
            <person name="Liu D.K."/>
            <person name="Li Y."/>
            <person name="Chen G.Z."/>
            <person name="Liu X.D."/>
            <person name="Liao X.Y."/>
            <person name="Jiang Y.T."/>
            <person name="Yu X."/>
            <person name="Hao Y."/>
            <person name="Huang J."/>
            <person name="Zhao X.W."/>
            <person name="Ke S."/>
            <person name="Chen Y.Y."/>
            <person name="Wu W.L."/>
            <person name="Hsu J.L."/>
            <person name="Lin Y.F."/>
            <person name="Huang M.D."/>
            <person name="Li C.Y."/>
            <person name="Huang L."/>
            <person name="Wang Z.W."/>
            <person name="Zhao X."/>
            <person name="Zhong W.Y."/>
            <person name="Peng D.H."/>
            <person name="Ahmad S."/>
            <person name="Lan S."/>
            <person name="Zhang J.S."/>
            <person name="Tsai W.C."/>
            <person name="Van de Peer Y."/>
            <person name="Liu Z.J."/>
        </authorList>
    </citation>
    <scope>NUCLEOTIDE SEQUENCE</scope>
    <source>
        <strain evidence="2">SCP</strain>
    </source>
</reference>
<dbReference type="AlphaFoldDB" id="A0AAV9AD53"/>
<dbReference type="PANTHER" id="PTHR46033">
    <property type="entry name" value="PROTEIN MAIN-LIKE 2"/>
    <property type="match status" value="1"/>
</dbReference>
<evidence type="ECO:0000259" key="1">
    <source>
        <dbReference type="Pfam" id="PF10536"/>
    </source>
</evidence>
<protein>
    <recommendedName>
        <fullName evidence="1">Aminotransferase-like plant mobile domain-containing protein</fullName>
    </recommendedName>
</protein>
<organism evidence="2 3">
    <name type="scientific">Acorus gramineus</name>
    <name type="common">Dwarf sweet flag</name>
    <dbReference type="NCBI Taxonomy" id="55184"/>
    <lineage>
        <taxon>Eukaryota</taxon>
        <taxon>Viridiplantae</taxon>
        <taxon>Streptophyta</taxon>
        <taxon>Embryophyta</taxon>
        <taxon>Tracheophyta</taxon>
        <taxon>Spermatophyta</taxon>
        <taxon>Magnoliopsida</taxon>
        <taxon>Liliopsida</taxon>
        <taxon>Acoraceae</taxon>
        <taxon>Acorus</taxon>
    </lineage>
</organism>
<dbReference type="InterPro" id="IPR019557">
    <property type="entry name" value="AminoTfrase-like_pln_mobile"/>
</dbReference>
<dbReference type="PANTHER" id="PTHR46033:SF8">
    <property type="entry name" value="PROTEIN MAINTENANCE OF MERISTEMS-LIKE"/>
    <property type="match status" value="1"/>
</dbReference>
<name>A0AAV9AD53_ACOGR</name>
<feature type="domain" description="Aminotransferase-like plant mobile" evidence="1">
    <location>
        <begin position="19"/>
        <end position="65"/>
    </location>
</feature>
<sequence length="135" mass="14925">MVKKSGLWPLVEYSFHAPNRHLISSMVERWHPETNTFHLPFGEMTITLDDVTQIIGIPVMGRAVDKTGSSVSVSYLKYLGDMEDIASVGWGAATLAHLYRQLGIASRAKCRQISGFLTLLEVSSFTPPCLVDPFA</sequence>
<accession>A0AAV9AD53</accession>